<feature type="domain" description="Resolvase/invertase-type recombinase catalytic" evidence="4">
    <location>
        <begin position="12"/>
        <end position="166"/>
    </location>
</feature>
<evidence type="ECO:0000313" key="6">
    <source>
        <dbReference type="Proteomes" id="UP000244093"/>
    </source>
</evidence>
<keyword evidence="3" id="KW-0233">DNA recombination</keyword>
<name>A0A2R7Y2K1_9CREN</name>
<dbReference type="PROSITE" id="PS00397">
    <property type="entry name" value="RECOMBINASES_1"/>
    <property type="match status" value="1"/>
</dbReference>
<dbReference type="GO" id="GO:0003677">
    <property type="term" value="F:DNA binding"/>
    <property type="evidence" value="ECO:0007669"/>
    <property type="project" value="UniProtKB-KW"/>
</dbReference>
<dbReference type="EMBL" id="NBVN01000007">
    <property type="protein sequence ID" value="PUA31703.1"/>
    <property type="molecule type" value="Genomic_DNA"/>
</dbReference>
<organism evidence="5 6">
    <name type="scientific">Zestosphaera tikiterensis</name>
    <dbReference type="NCBI Taxonomy" id="1973259"/>
    <lineage>
        <taxon>Archaea</taxon>
        <taxon>Thermoproteota</taxon>
        <taxon>Thermoprotei</taxon>
        <taxon>Desulfurococcales</taxon>
        <taxon>Desulfurococcaceae</taxon>
        <taxon>Zestosphaera</taxon>
    </lineage>
</organism>
<dbReference type="Gene3D" id="3.40.50.1390">
    <property type="entry name" value="Resolvase, N-terminal catalytic domain"/>
    <property type="match status" value="1"/>
</dbReference>
<sequence length="234" mass="27057">MKYFDYGDEELKAVIYARVSTEDQKVENQVLALRRFAESRGVEVVGVFEDPGVSGYETKPEERVGWVKAVELASKEGAAILVFSLDRISRRYDYLVKTLDGLRERGVNVITYQEEWLQSLTAIPDEALRKLMFDIVVRALAYGYQKYVEALKEKIKAGMERARKEGKHVGRPPSIPEEFVVKLIRKYPYLSKKDLWRMARAENYRISYPRFVKKVNEAAMKYGLKLGKNNLKTS</sequence>
<dbReference type="SMART" id="SM00857">
    <property type="entry name" value="Resolvase"/>
    <property type="match status" value="1"/>
</dbReference>
<dbReference type="SUPFAM" id="SSF53041">
    <property type="entry name" value="Resolvase-like"/>
    <property type="match status" value="1"/>
</dbReference>
<dbReference type="PANTHER" id="PTHR30461:SF2">
    <property type="entry name" value="SERINE RECOMBINASE PINE-RELATED"/>
    <property type="match status" value="1"/>
</dbReference>
<evidence type="ECO:0000313" key="5">
    <source>
        <dbReference type="EMBL" id="PUA31703.1"/>
    </source>
</evidence>
<evidence type="ECO:0000256" key="2">
    <source>
        <dbReference type="ARBA" id="ARBA00023125"/>
    </source>
</evidence>
<keyword evidence="1" id="KW-0229">DNA integration</keyword>
<dbReference type="InterPro" id="IPR050639">
    <property type="entry name" value="SSR_resolvase"/>
</dbReference>
<dbReference type="PANTHER" id="PTHR30461">
    <property type="entry name" value="DNA-INVERTASE FROM LAMBDOID PROPHAGE"/>
    <property type="match status" value="1"/>
</dbReference>
<dbReference type="PROSITE" id="PS51736">
    <property type="entry name" value="RECOMBINASES_3"/>
    <property type="match status" value="1"/>
</dbReference>
<dbReference type="Proteomes" id="UP000244093">
    <property type="component" value="Unassembled WGS sequence"/>
</dbReference>
<dbReference type="CDD" id="cd00338">
    <property type="entry name" value="Ser_Recombinase"/>
    <property type="match status" value="1"/>
</dbReference>
<evidence type="ECO:0000256" key="1">
    <source>
        <dbReference type="ARBA" id="ARBA00022908"/>
    </source>
</evidence>
<accession>A0A2R7Y2K1</accession>
<evidence type="ECO:0000259" key="4">
    <source>
        <dbReference type="PROSITE" id="PS51736"/>
    </source>
</evidence>
<proteinExistence type="predicted"/>
<dbReference type="AlphaFoldDB" id="A0A2R7Y2K1"/>
<reference evidence="5 6" key="1">
    <citation type="journal article" date="2018" name="Syst. Appl. Microbiol.">
        <title>A new symbiotic nanoarchaeote (Candidatus Nanoclepta minutus) and its host (Zestosphaera tikiterensis gen. nov., sp. nov.) from a New Zealand hot spring.</title>
        <authorList>
            <person name="St John E."/>
            <person name="Liu Y."/>
            <person name="Podar M."/>
            <person name="Stott M.B."/>
            <person name="Meneghin J."/>
            <person name="Chen Z."/>
            <person name="Lagutin K."/>
            <person name="Mitchell K."/>
            <person name="Reysenbach A.L."/>
        </authorList>
    </citation>
    <scope>NUCLEOTIDE SEQUENCE [LARGE SCALE GENOMIC DNA]</scope>
    <source>
        <strain evidence="5">NZ3</strain>
    </source>
</reference>
<dbReference type="Pfam" id="PF00239">
    <property type="entry name" value="Resolvase"/>
    <property type="match status" value="1"/>
</dbReference>
<dbReference type="InterPro" id="IPR036162">
    <property type="entry name" value="Resolvase-like_N_sf"/>
</dbReference>
<comment type="caution">
    <text evidence="5">The sequence shown here is derived from an EMBL/GenBank/DDBJ whole genome shotgun (WGS) entry which is preliminary data.</text>
</comment>
<evidence type="ECO:0000256" key="3">
    <source>
        <dbReference type="ARBA" id="ARBA00023172"/>
    </source>
</evidence>
<gene>
    <name evidence="5" type="ORF">B7O98_08755</name>
</gene>
<protein>
    <recommendedName>
        <fullName evidence="4">Resolvase/invertase-type recombinase catalytic domain-containing protein</fullName>
    </recommendedName>
</protein>
<dbReference type="InterPro" id="IPR006118">
    <property type="entry name" value="Recombinase_CS"/>
</dbReference>
<dbReference type="GO" id="GO:0000150">
    <property type="term" value="F:DNA strand exchange activity"/>
    <property type="evidence" value="ECO:0007669"/>
    <property type="project" value="InterPro"/>
</dbReference>
<keyword evidence="2" id="KW-0238">DNA-binding</keyword>
<dbReference type="InterPro" id="IPR006119">
    <property type="entry name" value="Resolv_N"/>
</dbReference>
<dbReference type="GO" id="GO:0015074">
    <property type="term" value="P:DNA integration"/>
    <property type="evidence" value="ECO:0007669"/>
    <property type="project" value="UniProtKB-KW"/>
</dbReference>